<dbReference type="Proteomes" id="UP000183063">
    <property type="component" value="Unassembled WGS sequence"/>
</dbReference>
<dbReference type="EMBL" id="FOCV01000023">
    <property type="protein sequence ID" value="SEO73450.1"/>
    <property type="molecule type" value="Genomic_DNA"/>
</dbReference>
<organism evidence="1 3">
    <name type="scientific">Rhizobium tibeticum</name>
    <dbReference type="NCBI Taxonomy" id="501024"/>
    <lineage>
        <taxon>Bacteria</taxon>
        <taxon>Pseudomonadati</taxon>
        <taxon>Pseudomonadota</taxon>
        <taxon>Alphaproteobacteria</taxon>
        <taxon>Hyphomicrobiales</taxon>
        <taxon>Rhizobiaceae</taxon>
        <taxon>Rhizobium/Agrobacterium group</taxon>
        <taxon>Rhizobium</taxon>
    </lineage>
</organism>
<accession>A0A1H8S469</accession>
<evidence type="ECO:0000313" key="3">
    <source>
        <dbReference type="Proteomes" id="UP000183063"/>
    </source>
</evidence>
<keyword evidence="4" id="KW-1185">Reference proteome</keyword>
<gene>
    <name evidence="1" type="ORF">RTCCBAU85039_4566</name>
    <name evidence="2" type="ORF">SAMN05216228_102357</name>
</gene>
<dbReference type="AlphaFoldDB" id="A0A1H8S469"/>
<reference evidence="1" key="3">
    <citation type="submission" date="2016-10" db="EMBL/GenBank/DDBJ databases">
        <authorList>
            <person name="de Groot N.N."/>
        </authorList>
    </citation>
    <scope>NUCLEOTIDE SEQUENCE [LARGE SCALE GENOMIC DNA]</scope>
    <source>
        <strain evidence="1">CCBAU85039</strain>
    </source>
</reference>
<proteinExistence type="predicted"/>
<dbReference type="EMBL" id="FNXB01000029">
    <property type="protein sequence ID" value="SEI10574.1"/>
    <property type="molecule type" value="Genomic_DNA"/>
</dbReference>
<evidence type="ECO:0000313" key="2">
    <source>
        <dbReference type="EMBL" id="SEO73450.1"/>
    </source>
</evidence>
<sequence length="37" mass="4129">MLTHEYGRRFKREIASQPNAISTKVQAALSDNVIAVL</sequence>
<reference evidence="2 4" key="2">
    <citation type="submission" date="2016-10" db="EMBL/GenBank/DDBJ databases">
        <authorList>
            <person name="Varghese N."/>
            <person name="Submissions S."/>
        </authorList>
    </citation>
    <scope>NUCLEOTIDE SEQUENCE [LARGE SCALE GENOMIC DNA]</scope>
    <source>
        <strain evidence="2 4">CGMCC 1.7071</strain>
    </source>
</reference>
<evidence type="ECO:0000313" key="1">
    <source>
        <dbReference type="EMBL" id="SEI10574.1"/>
    </source>
</evidence>
<name>A0A1H8S469_9HYPH</name>
<dbReference type="Proteomes" id="UP000198939">
    <property type="component" value="Unassembled WGS sequence"/>
</dbReference>
<protein>
    <submittedName>
        <fullName evidence="1">Uncharacterized protein</fullName>
    </submittedName>
</protein>
<evidence type="ECO:0000313" key="4">
    <source>
        <dbReference type="Proteomes" id="UP000198939"/>
    </source>
</evidence>
<reference evidence="3" key="1">
    <citation type="submission" date="2016-10" db="EMBL/GenBank/DDBJ databases">
        <authorList>
            <person name="Wibberg D."/>
        </authorList>
    </citation>
    <scope>NUCLEOTIDE SEQUENCE [LARGE SCALE GENOMIC DNA]</scope>
</reference>